<dbReference type="InterPro" id="IPR003593">
    <property type="entry name" value="AAA+_ATPase"/>
</dbReference>
<accession>F9NXM3</accession>
<evidence type="ECO:0000259" key="6">
    <source>
        <dbReference type="PROSITE" id="PS50893"/>
    </source>
</evidence>
<dbReference type="InterPro" id="IPR027417">
    <property type="entry name" value="P-loop_NTPase"/>
</dbReference>
<evidence type="ECO:0000256" key="4">
    <source>
        <dbReference type="ARBA" id="ARBA00022840"/>
    </source>
</evidence>
<keyword evidence="2" id="KW-0813">Transport</keyword>
<dbReference type="InterPro" id="IPR003439">
    <property type="entry name" value="ABC_transporter-like_ATP-bd"/>
</dbReference>
<evidence type="ECO:0000256" key="3">
    <source>
        <dbReference type="ARBA" id="ARBA00022741"/>
    </source>
</evidence>
<evidence type="ECO:0000256" key="5">
    <source>
        <dbReference type="ARBA" id="ARBA00023251"/>
    </source>
</evidence>
<dbReference type="STRING" id="1574624.GCA_001642025_00941"/>
<comment type="caution">
    <text evidence="7">The sequence shown here is derived from an EMBL/GenBank/DDBJ whole genome shotgun (WGS) entry which is preliminary data.</text>
</comment>
<dbReference type="PANTHER" id="PTHR42711">
    <property type="entry name" value="ABC TRANSPORTER ATP-BINDING PROTEIN"/>
    <property type="match status" value="1"/>
</dbReference>
<reference evidence="7 8" key="1">
    <citation type="submission" date="2011-07" db="EMBL/GenBank/DDBJ databases">
        <title>Genome Sequence of Propionibacterium acnes SK182B-JCVI.</title>
        <authorList>
            <person name="Durkin A.S."/>
            <person name="Madupu R."/>
            <person name="Hostetler J."/>
            <person name="Radune D."/>
            <person name="Torralba M."/>
            <person name="Methe B."/>
            <person name="Sutton G."/>
            <person name="Strausberg R.L."/>
            <person name="Nelson K.E."/>
        </authorList>
    </citation>
    <scope>NUCLEOTIDE SEQUENCE [LARGE SCALE GENOMIC DNA]</scope>
    <source>
        <strain evidence="7 8">SK182B-JCVI</strain>
    </source>
</reference>
<keyword evidence="3" id="KW-0547">Nucleotide-binding</keyword>
<dbReference type="SMART" id="SM00382">
    <property type="entry name" value="AAA"/>
    <property type="match status" value="1"/>
</dbReference>
<dbReference type="PROSITE" id="PS50893">
    <property type="entry name" value="ABC_TRANSPORTER_2"/>
    <property type="match status" value="1"/>
</dbReference>
<dbReference type="SUPFAM" id="SSF52540">
    <property type="entry name" value="P-loop containing nucleoside triphosphate hydrolases"/>
    <property type="match status" value="1"/>
</dbReference>
<dbReference type="Pfam" id="PF00005">
    <property type="entry name" value="ABC_tran"/>
    <property type="match status" value="1"/>
</dbReference>
<dbReference type="CDD" id="cd03230">
    <property type="entry name" value="ABC_DR_subfamily_A"/>
    <property type="match status" value="1"/>
</dbReference>
<evidence type="ECO:0000256" key="1">
    <source>
        <dbReference type="ARBA" id="ARBA00004202"/>
    </source>
</evidence>
<keyword evidence="5" id="KW-0046">Antibiotic resistance</keyword>
<evidence type="ECO:0000256" key="2">
    <source>
        <dbReference type="ARBA" id="ARBA00022448"/>
    </source>
</evidence>
<dbReference type="AlphaFoldDB" id="F9NXM3"/>
<comment type="subcellular location">
    <subcellularLocation>
        <location evidence="1">Cell membrane</location>
        <topology evidence="1">Peripheral membrane protein</topology>
    </subcellularLocation>
</comment>
<evidence type="ECO:0000313" key="8">
    <source>
        <dbReference type="Proteomes" id="UP000007832"/>
    </source>
</evidence>
<dbReference type="Proteomes" id="UP000007832">
    <property type="component" value="Unassembled WGS sequence"/>
</dbReference>
<dbReference type="PROSITE" id="PS00211">
    <property type="entry name" value="ABC_TRANSPORTER_1"/>
    <property type="match status" value="1"/>
</dbReference>
<feature type="domain" description="ABC transporter" evidence="6">
    <location>
        <begin position="41"/>
        <end position="264"/>
    </location>
</feature>
<dbReference type="GO" id="GO:0046677">
    <property type="term" value="P:response to antibiotic"/>
    <property type="evidence" value="ECO:0007669"/>
    <property type="project" value="UniProtKB-KW"/>
</dbReference>
<organism evidence="7 8">
    <name type="scientific">[Propionibacterium] namnetense SK182B-JCVI</name>
    <dbReference type="NCBI Taxonomy" id="1051006"/>
    <lineage>
        <taxon>Bacteria</taxon>
        <taxon>Bacillati</taxon>
        <taxon>Actinomycetota</taxon>
        <taxon>Actinomycetes</taxon>
        <taxon>Propionibacteriales</taxon>
        <taxon>Propionibacteriaceae</taxon>
        <taxon>Cutibacterium</taxon>
    </lineage>
</organism>
<dbReference type="GO" id="GO:0005524">
    <property type="term" value="F:ATP binding"/>
    <property type="evidence" value="ECO:0007669"/>
    <property type="project" value="UniProtKB-KW"/>
</dbReference>
<protein>
    <submittedName>
        <fullName evidence="7">ABC transporter, ATP-binding protein</fullName>
    </submittedName>
</protein>
<name>F9NXM3_9ACTN</name>
<dbReference type="Gene3D" id="3.40.50.300">
    <property type="entry name" value="P-loop containing nucleotide triphosphate hydrolases"/>
    <property type="match status" value="1"/>
</dbReference>
<dbReference type="InterPro" id="IPR050763">
    <property type="entry name" value="ABC_transporter_ATP-binding"/>
</dbReference>
<dbReference type="PATRIC" id="fig|1051006.4.peg.1937"/>
<sequence>MSSASLLRRLAAGCDRQQGSTLAVVPENPLPLDPHTSTEALLLEEVRVTFGRITALDGLSLTAATGAITAVLGPNGAGKTTMMRCCTSLVSPDSGRIDVLGHTPGSPEAAAATGLMPQSAGAWSGIRAGELLHYMAGLHANPIDPDLLIEALAITPFARTTYRRLSGGQQQAVNLAAALVGRPKLVFLDEPTSGMDPHARHHTWDIVEQMRHDGVSVVLTTHNMDEAQRLADHVWIVDRGKVATHGTVPELTAESSLEDVFLTHTSDRAAGRN</sequence>
<dbReference type="GO" id="GO:0016887">
    <property type="term" value="F:ATP hydrolysis activity"/>
    <property type="evidence" value="ECO:0007669"/>
    <property type="project" value="InterPro"/>
</dbReference>
<dbReference type="GO" id="GO:0005886">
    <property type="term" value="C:plasma membrane"/>
    <property type="evidence" value="ECO:0007669"/>
    <property type="project" value="UniProtKB-SubCell"/>
</dbReference>
<dbReference type="EMBL" id="AFUN01000043">
    <property type="protein sequence ID" value="EGR95008.1"/>
    <property type="molecule type" value="Genomic_DNA"/>
</dbReference>
<evidence type="ECO:0000313" key="7">
    <source>
        <dbReference type="EMBL" id="EGR95008.1"/>
    </source>
</evidence>
<dbReference type="eggNOG" id="COG1131">
    <property type="taxonomic scope" value="Bacteria"/>
</dbReference>
<gene>
    <name evidence="7" type="ORF">HMPREF1162_1022</name>
</gene>
<dbReference type="InterPro" id="IPR017871">
    <property type="entry name" value="ABC_transporter-like_CS"/>
</dbReference>
<keyword evidence="4 7" id="KW-0067">ATP-binding</keyword>
<dbReference type="PANTHER" id="PTHR42711:SF16">
    <property type="entry name" value="ABC TRANSPORTER ATP-BINDING PROTEIN"/>
    <property type="match status" value="1"/>
</dbReference>
<proteinExistence type="predicted"/>